<evidence type="ECO:0000313" key="6">
    <source>
        <dbReference type="Proteomes" id="UP000363661"/>
    </source>
</evidence>
<dbReference type="EMBL" id="CABHNA010000026">
    <property type="protein sequence ID" value="VUW96853.1"/>
    <property type="molecule type" value="Genomic_DNA"/>
</dbReference>
<evidence type="ECO:0000256" key="3">
    <source>
        <dbReference type="ARBA" id="ARBA00023014"/>
    </source>
</evidence>
<dbReference type="AlphaFoldDB" id="A0A564SPW8"/>
<dbReference type="Proteomes" id="UP000363661">
    <property type="component" value="Unassembled WGS sequence"/>
</dbReference>
<dbReference type="PANTHER" id="PTHR43193">
    <property type="match status" value="1"/>
</dbReference>
<dbReference type="Pfam" id="PF12838">
    <property type="entry name" value="Fer4_7"/>
    <property type="match status" value="1"/>
</dbReference>
<dbReference type="Pfam" id="PF04432">
    <property type="entry name" value="FrhB_FdhB_C"/>
    <property type="match status" value="1"/>
</dbReference>
<feature type="domain" description="4Fe-4S ferredoxin-type" evidence="4">
    <location>
        <begin position="4"/>
        <end position="34"/>
    </location>
</feature>
<dbReference type="RefSeq" id="WP_144366437.1">
    <property type="nucleotide sequence ID" value="NZ_CABHNA010000026.1"/>
</dbReference>
<dbReference type="InterPro" id="IPR017896">
    <property type="entry name" value="4Fe4S_Fe-S-bd"/>
</dbReference>
<evidence type="ECO:0000256" key="2">
    <source>
        <dbReference type="ARBA" id="ARBA00023004"/>
    </source>
</evidence>
<name>A0A564SPW8_9FIRM</name>
<dbReference type="GO" id="GO:0051536">
    <property type="term" value="F:iron-sulfur cluster binding"/>
    <property type="evidence" value="ECO:0007669"/>
    <property type="project" value="UniProtKB-KW"/>
</dbReference>
<dbReference type="InterPro" id="IPR052977">
    <property type="entry name" value="Polyferredoxin-like_ET"/>
</dbReference>
<proteinExistence type="predicted"/>
<dbReference type="InterPro" id="IPR017900">
    <property type="entry name" value="4Fe4S_Fe_S_CS"/>
</dbReference>
<gene>
    <name evidence="5" type="ORF">RTSSTS7063_00016</name>
</gene>
<evidence type="ECO:0000256" key="1">
    <source>
        <dbReference type="ARBA" id="ARBA00022723"/>
    </source>
</evidence>
<protein>
    <submittedName>
        <fullName evidence="5">F420H2 dehydrogenase subunit F</fullName>
    </submittedName>
</protein>
<keyword evidence="3" id="KW-0411">Iron-sulfur</keyword>
<accession>A0A564SPW8</accession>
<evidence type="ECO:0000259" key="4">
    <source>
        <dbReference type="PROSITE" id="PS51379"/>
    </source>
</evidence>
<sequence length="404" mass="45841">MKNEIVLFENKEQCCGCGACVSVCPKKAISMQEDSCGFKYPRIDDALCVGCGACKKVCFYQNEAECNHPMKGYVAVNTNKKQVNGSASGGVFAAVAEKVLKAGGKVYGAAYSFDKQVTVNTIGIDRLEDLPKLQGSKYVQSNTENVFEDVKKAVLEGKKILFSGTPCQVAALNKFLGRKYENLLTVDIVCHGVPNQRFFNDYLDTLKNDSDDISEFNFRDKNRGWEDYFIAYSVGSEYKDIHCRVSSYYEEFLKGYINRENCYSCKFASLERPADLTIGDYWGIAKQHPELFKEDKWFERKYTGISCLLVNTEKGERSIEECTEQLELVPSTVDKIAAGNGQLRGPTHRSEKREYIFELYKSKGYVAVENDFQKSLTLSYRIKDSLKCMIPLKLKMKIKRVKHR</sequence>
<dbReference type="InterPro" id="IPR007525">
    <property type="entry name" value="FrhB_FdhB_C"/>
</dbReference>
<feature type="domain" description="4Fe-4S ferredoxin-type" evidence="4">
    <location>
        <begin position="39"/>
        <end position="69"/>
    </location>
</feature>
<keyword evidence="2" id="KW-0408">Iron</keyword>
<dbReference type="SUPFAM" id="SSF54862">
    <property type="entry name" value="4Fe-4S ferredoxins"/>
    <property type="match status" value="1"/>
</dbReference>
<reference evidence="5 6" key="1">
    <citation type="submission" date="2019-07" db="EMBL/GenBank/DDBJ databases">
        <authorList>
            <person name="Hibberd C M."/>
            <person name="Gehrig L. J."/>
            <person name="Chang H.-W."/>
            <person name="Venkatesh S."/>
        </authorList>
    </citation>
    <scope>NUCLEOTIDE SEQUENCE [LARGE SCALE GENOMIC DNA]</scope>
    <source>
        <strain evidence="5">Ruminococcus_torques_SSTS_Bg7063</strain>
    </source>
</reference>
<dbReference type="PROSITE" id="PS00198">
    <property type="entry name" value="4FE4S_FER_1"/>
    <property type="match status" value="1"/>
</dbReference>
<dbReference type="PANTHER" id="PTHR43193:SF2">
    <property type="entry name" value="POLYFERREDOXIN PROTEIN FWDF"/>
    <property type="match status" value="1"/>
</dbReference>
<keyword evidence="6" id="KW-1185">Reference proteome</keyword>
<dbReference type="PROSITE" id="PS51379">
    <property type="entry name" value="4FE4S_FER_2"/>
    <property type="match status" value="2"/>
</dbReference>
<keyword evidence="1" id="KW-0479">Metal-binding</keyword>
<dbReference type="GO" id="GO:0046872">
    <property type="term" value="F:metal ion binding"/>
    <property type="evidence" value="ECO:0007669"/>
    <property type="project" value="UniProtKB-KW"/>
</dbReference>
<dbReference type="Gene3D" id="3.30.70.20">
    <property type="match status" value="1"/>
</dbReference>
<organism evidence="5 6">
    <name type="scientific">[Ruminococcus] torques</name>
    <dbReference type="NCBI Taxonomy" id="33039"/>
    <lineage>
        <taxon>Bacteria</taxon>
        <taxon>Bacillati</taxon>
        <taxon>Bacillota</taxon>
        <taxon>Clostridia</taxon>
        <taxon>Lachnospirales</taxon>
        <taxon>Lachnospiraceae</taxon>
        <taxon>Mediterraneibacter</taxon>
    </lineage>
</organism>
<evidence type="ECO:0000313" key="5">
    <source>
        <dbReference type="EMBL" id="VUW96853.1"/>
    </source>
</evidence>